<organism evidence="1 2">
    <name type="scientific">Diaporthe vaccinii</name>
    <dbReference type="NCBI Taxonomy" id="105482"/>
    <lineage>
        <taxon>Eukaryota</taxon>
        <taxon>Fungi</taxon>
        <taxon>Dikarya</taxon>
        <taxon>Ascomycota</taxon>
        <taxon>Pezizomycotina</taxon>
        <taxon>Sordariomycetes</taxon>
        <taxon>Sordariomycetidae</taxon>
        <taxon>Diaporthales</taxon>
        <taxon>Diaporthaceae</taxon>
        <taxon>Diaporthe</taxon>
        <taxon>Diaporthe eres species complex</taxon>
    </lineage>
</organism>
<accession>A0ABR4E102</accession>
<dbReference type="Proteomes" id="UP001600888">
    <property type="component" value="Unassembled WGS sequence"/>
</dbReference>
<keyword evidence="2" id="KW-1185">Reference proteome</keyword>
<dbReference type="InterPro" id="IPR036396">
    <property type="entry name" value="Cyt_P450_sf"/>
</dbReference>
<dbReference type="Pfam" id="PF00067">
    <property type="entry name" value="p450"/>
    <property type="match status" value="1"/>
</dbReference>
<sequence>MSCYATDVIGAITISKRFGYLDSGKDNLGIMASLHDATLYLTLVGVFPEMHLPLNTLMKYFNRSGINEFFKMAAEQVQAAKEGRIPKLEGFLTRMLQMHKENESDMSFLDMLLVCVINLGAGSDNTSIGLTGTMWGLINTPQTMAKVFHLPISHSCPSCVGTAMRFL</sequence>
<protein>
    <recommendedName>
        <fullName evidence="3">Cytochrome P450</fullName>
    </recommendedName>
</protein>
<evidence type="ECO:0000313" key="1">
    <source>
        <dbReference type="EMBL" id="KAL2276092.1"/>
    </source>
</evidence>
<reference evidence="1 2" key="1">
    <citation type="submission" date="2024-03" db="EMBL/GenBank/DDBJ databases">
        <title>A high-quality draft genome sequence of Diaporthe vaccinii, a causative agent of upright dieback and viscid rot disease in cranberry plants.</title>
        <authorList>
            <person name="Sarrasin M."/>
            <person name="Lang B.F."/>
            <person name="Burger G."/>
        </authorList>
    </citation>
    <scope>NUCLEOTIDE SEQUENCE [LARGE SCALE GENOMIC DNA]</scope>
    <source>
        <strain evidence="1 2">IS7</strain>
    </source>
</reference>
<evidence type="ECO:0000313" key="2">
    <source>
        <dbReference type="Proteomes" id="UP001600888"/>
    </source>
</evidence>
<proteinExistence type="predicted"/>
<evidence type="ECO:0008006" key="3">
    <source>
        <dbReference type="Google" id="ProtNLM"/>
    </source>
</evidence>
<dbReference type="EMBL" id="JBAWTH010000122">
    <property type="protein sequence ID" value="KAL2276092.1"/>
    <property type="molecule type" value="Genomic_DNA"/>
</dbReference>
<dbReference type="InterPro" id="IPR001128">
    <property type="entry name" value="Cyt_P450"/>
</dbReference>
<gene>
    <name evidence="1" type="ORF">FJTKL_01376</name>
</gene>
<dbReference type="SUPFAM" id="SSF48264">
    <property type="entry name" value="Cytochrome P450"/>
    <property type="match status" value="1"/>
</dbReference>
<dbReference type="Gene3D" id="1.10.630.10">
    <property type="entry name" value="Cytochrome P450"/>
    <property type="match status" value="1"/>
</dbReference>
<name>A0ABR4E102_9PEZI</name>
<comment type="caution">
    <text evidence="1">The sequence shown here is derived from an EMBL/GenBank/DDBJ whole genome shotgun (WGS) entry which is preliminary data.</text>
</comment>